<sequence>MVTLTDLLHFPLKMLNPQWSGVLAILGVLLFHSVVGDHGHCLESGRCRDMDTEAGLLECLKACRLDLSAESPVFPGNGHMQPLSENIRKYVMSHFRWNKFGKSNSSGGDLGHKREELSRDRILDFFAFPSQAQSNWDGESEGNQDLERQERKRSYAMEHFRWGKPVGQKRRPVRIYPNEVEEESSESYPQEFRRELALEMDYPEFDSQEEKKSYDSVMSEEKEDQPEEVKKDSSLYKMRHFRWNAPPKDKRYGGFMTSERSHTPLVTLFKNAIIKTAYKKGQ</sequence>
<proteinExistence type="predicted"/>
<name>A0ACB8G951_9SAUR</name>
<evidence type="ECO:0000313" key="2">
    <source>
        <dbReference type="Proteomes" id="UP000827872"/>
    </source>
</evidence>
<gene>
    <name evidence="1" type="ORF">K3G42_012488</name>
</gene>
<comment type="caution">
    <text evidence="1">The sequence shown here is derived from an EMBL/GenBank/DDBJ whole genome shotgun (WGS) entry which is preliminary data.</text>
</comment>
<accession>A0ACB8G951</accession>
<keyword evidence="2" id="KW-1185">Reference proteome</keyword>
<evidence type="ECO:0000313" key="1">
    <source>
        <dbReference type="EMBL" id="KAH8016133.1"/>
    </source>
</evidence>
<organism evidence="1 2">
    <name type="scientific">Sphaerodactylus townsendi</name>
    <dbReference type="NCBI Taxonomy" id="933632"/>
    <lineage>
        <taxon>Eukaryota</taxon>
        <taxon>Metazoa</taxon>
        <taxon>Chordata</taxon>
        <taxon>Craniata</taxon>
        <taxon>Vertebrata</taxon>
        <taxon>Euteleostomi</taxon>
        <taxon>Lepidosauria</taxon>
        <taxon>Squamata</taxon>
        <taxon>Bifurcata</taxon>
        <taxon>Gekkota</taxon>
        <taxon>Sphaerodactylidae</taxon>
        <taxon>Sphaerodactylus</taxon>
    </lineage>
</organism>
<protein>
    <submittedName>
        <fullName evidence="1">Uncharacterized protein</fullName>
    </submittedName>
</protein>
<dbReference type="EMBL" id="CM037614">
    <property type="protein sequence ID" value="KAH8016133.1"/>
    <property type="molecule type" value="Genomic_DNA"/>
</dbReference>
<reference evidence="1" key="1">
    <citation type="submission" date="2021-08" db="EMBL/GenBank/DDBJ databases">
        <title>The first chromosome-level gecko genome reveals the dynamic sex chromosomes of Neotropical dwarf geckos (Sphaerodactylidae: Sphaerodactylus).</title>
        <authorList>
            <person name="Pinto B.J."/>
            <person name="Keating S.E."/>
            <person name="Gamble T."/>
        </authorList>
    </citation>
    <scope>NUCLEOTIDE SEQUENCE</scope>
    <source>
        <strain evidence="1">TG3544</strain>
    </source>
</reference>
<dbReference type="Proteomes" id="UP000827872">
    <property type="component" value="Linkage Group LG01"/>
</dbReference>